<accession>A0ABR2ZDJ7</accession>
<dbReference type="EMBL" id="JBBXMP010000236">
    <property type="protein sequence ID" value="KAL0059302.1"/>
    <property type="molecule type" value="Genomic_DNA"/>
</dbReference>
<evidence type="ECO:0000313" key="3">
    <source>
        <dbReference type="Proteomes" id="UP001437256"/>
    </source>
</evidence>
<reference evidence="2 3" key="1">
    <citation type="submission" date="2024-05" db="EMBL/GenBank/DDBJ databases">
        <title>A draft genome resource for the thread blight pathogen Marasmius tenuissimus strain MS-2.</title>
        <authorList>
            <person name="Yulfo-Soto G.E."/>
            <person name="Baruah I.K."/>
            <person name="Amoako-Attah I."/>
            <person name="Bukari Y."/>
            <person name="Meinhardt L.W."/>
            <person name="Bailey B.A."/>
            <person name="Cohen S.P."/>
        </authorList>
    </citation>
    <scope>NUCLEOTIDE SEQUENCE [LARGE SCALE GENOMIC DNA]</scope>
    <source>
        <strain evidence="2 3">MS-2</strain>
    </source>
</reference>
<gene>
    <name evidence="2" type="ORF">AAF712_013950</name>
</gene>
<proteinExistence type="predicted"/>
<evidence type="ECO:0000313" key="2">
    <source>
        <dbReference type="EMBL" id="KAL0059302.1"/>
    </source>
</evidence>
<feature type="compositionally biased region" description="Polar residues" evidence="1">
    <location>
        <begin position="194"/>
        <end position="211"/>
    </location>
</feature>
<feature type="compositionally biased region" description="Low complexity" evidence="1">
    <location>
        <begin position="174"/>
        <end position="191"/>
    </location>
</feature>
<dbReference type="Proteomes" id="UP001437256">
    <property type="component" value="Unassembled WGS sequence"/>
</dbReference>
<keyword evidence="3" id="KW-1185">Reference proteome</keyword>
<organism evidence="2 3">
    <name type="scientific">Marasmius tenuissimus</name>
    <dbReference type="NCBI Taxonomy" id="585030"/>
    <lineage>
        <taxon>Eukaryota</taxon>
        <taxon>Fungi</taxon>
        <taxon>Dikarya</taxon>
        <taxon>Basidiomycota</taxon>
        <taxon>Agaricomycotina</taxon>
        <taxon>Agaricomycetes</taxon>
        <taxon>Agaricomycetidae</taxon>
        <taxon>Agaricales</taxon>
        <taxon>Marasmiineae</taxon>
        <taxon>Marasmiaceae</taxon>
        <taxon>Marasmius</taxon>
    </lineage>
</organism>
<sequence length="521" mass="57915">MVKEPSQRSNLRKDPLTTRYIFTIKFFLARLKLLSSYWEAAMTFSLCQRAYLELTGWVEWLATYRALVHNPPTVWPIEEAHVVDALTGDDETAHCLFYAGIPIWFSQPGFKKDHIHRVHDSHPCFSLEDDNPPHPIIFKGAVTDANCYAKMGEYVRQFSSTNVYKENAAAIPSSSTPMLSLSSGPSRSSKTSNRHNPIQTSNAPSRSNPNNDRNKFVDMDSPLIPPALKVWSEASRNAGNGFNPNTPPPTGHNNGYALPDPNIIASTKNEPTQAAFITTWLKLRQVLMYRLQSPTFVPLKAKEWRSVLGLEIHGLKAGTGAAKVREEQQKMLQSCLQSGNMGGSLDLTNLGAAPVMWQGTSLTLFSLPPKPVVQEILWELFKVNFRYELVALDRFCFQTGVSIAEREQEVLGLVSHLNNSLVPEGTAQGRIRFASTDLNTAAGRRHALHSLYRVMAGWTGGPGQLPRPLEDGAVDARLDITGTSDVPIGDFEALEFAVVHHYISVFRSVFHRAPLLPHALH</sequence>
<comment type="caution">
    <text evidence="2">The sequence shown here is derived from an EMBL/GenBank/DDBJ whole genome shotgun (WGS) entry which is preliminary data.</text>
</comment>
<evidence type="ECO:0000256" key="1">
    <source>
        <dbReference type="SAM" id="MobiDB-lite"/>
    </source>
</evidence>
<name>A0ABR2ZDJ7_9AGAR</name>
<feature type="region of interest" description="Disordered" evidence="1">
    <location>
        <begin position="174"/>
        <end position="218"/>
    </location>
</feature>
<protein>
    <submittedName>
        <fullName evidence="2">Uncharacterized protein</fullName>
    </submittedName>
</protein>